<evidence type="ECO:0000313" key="3">
    <source>
        <dbReference type="WBParaSite" id="MBELARI_LOCUS4940"/>
    </source>
</evidence>
<keyword evidence="1" id="KW-0472">Membrane</keyword>
<evidence type="ECO:0000313" key="2">
    <source>
        <dbReference type="Proteomes" id="UP000887575"/>
    </source>
</evidence>
<proteinExistence type="predicted"/>
<accession>A0AAF3FDA5</accession>
<keyword evidence="1" id="KW-0812">Transmembrane</keyword>
<sequence>MSSNVNALNDNGDSVMVTMSKWPSVQFGHRYNIFHFLSIFLPGLVIFGVFVFGELIFINNLILYNNFYSYAMSFYLKWCVRFVELQVTINLIAFRALNYKDHIEYQLNRLDISEVKLRKLAVQKIMHSGEHLYANKRCLICDRCVWILLLYGYR</sequence>
<organism evidence="2 3">
    <name type="scientific">Mesorhabditis belari</name>
    <dbReference type="NCBI Taxonomy" id="2138241"/>
    <lineage>
        <taxon>Eukaryota</taxon>
        <taxon>Metazoa</taxon>
        <taxon>Ecdysozoa</taxon>
        <taxon>Nematoda</taxon>
        <taxon>Chromadorea</taxon>
        <taxon>Rhabditida</taxon>
        <taxon>Rhabditina</taxon>
        <taxon>Rhabditomorpha</taxon>
        <taxon>Rhabditoidea</taxon>
        <taxon>Rhabditidae</taxon>
        <taxon>Mesorhabditinae</taxon>
        <taxon>Mesorhabditis</taxon>
    </lineage>
</organism>
<keyword evidence="1" id="KW-1133">Transmembrane helix</keyword>
<dbReference type="AlphaFoldDB" id="A0AAF3FDA5"/>
<protein>
    <submittedName>
        <fullName evidence="3">Uncharacterized protein</fullName>
    </submittedName>
</protein>
<dbReference type="Proteomes" id="UP000887575">
    <property type="component" value="Unassembled WGS sequence"/>
</dbReference>
<feature type="transmembrane region" description="Helical" evidence="1">
    <location>
        <begin position="33"/>
        <end position="58"/>
    </location>
</feature>
<evidence type="ECO:0000256" key="1">
    <source>
        <dbReference type="SAM" id="Phobius"/>
    </source>
</evidence>
<name>A0AAF3FDA5_9BILA</name>
<reference evidence="3" key="1">
    <citation type="submission" date="2024-02" db="UniProtKB">
        <authorList>
            <consortium name="WormBaseParasite"/>
        </authorList>
    </citation>
    <scope>IDENTIFICATION</scope>
</reference>
<dbReference type="WBParaSite" id="MBELARI_LOCUS4940">
    <property type="protein sequence ID" value="MBELARI_LOCUS4940"/>
    <property type="gene ID" value="MBELARI_LOCUS4940"/>
</dbReference>
<keyword evidence="2" id="KW-1185">Reference proteome</keyword>